<reference evidence="1" key="5">
    <citation type="submission" date="2001-07" db="EMBL/GenBank/DDBJ databases">
        <authorList>
            <person name="Adachi J."/>
            <person name="Aizawa K."/>
            <person name="Akimura T."/>
            <person name="Arakawa T."/>
            <person name="Bono H."/>
            <person name="Carninci P."/>
            <person name="Fukuda S."/>
            <person name="Furuno M."/>
            <person name="Hanagaki T."/>
            <person name="Hara A."/>
            <person name="Hashizume W."/>
            <person name="Hayashida K."/>
            <person name="Hayatsu N."/>
            <person name="Hiramoto K."/>
            <person name="Hiraoka T."/>
            <person name="Hirozane T."/>
            <person name="Hori F."/>
            <person name="Imotani K."/>
            <person name="Ishii Y."/>
            <person name="Itoh M."/>
            <person name="Kagawa I."/>
            <person name="Kasukawa T."/>
            <person name="Katoh H."/>
            <person name="Kawai J."/>
            <person name="Kojima Y."/>
            <person name="Kondo S."/>
            <person name="Konno H."/>
            <person name="Kouda M."/>
            <person name="Koya S."/>
            <person name="Kurihara C."/>
            <person name="Matsuyama T."/>
            <person name="Miyazaki A."/>
            <person name="Murata M."/>
            <person name="Nakamura M."/>
            <person name="Nishi K."/>
            <person name="Nomura K."/>
            <person name="Numazaki R."/>
            <person name="Ohno M."/>
            <person name="Ohsato N."/>
            <person name="Okazaki Y."/>
            <person name="Saito R."/>
            <person name="Saitoh H."/>
            <person name="Sakai C."/>
            <person name="Sakai K."/>
            <person name="Sakazume N."/>
            <person name="Sano H."/>
            <person name="Sasaki D."/>
            <person name="Shibata K."/>
            <person name="Shinagawa A."/>
            <person name="Shiraki T."/>
            <person name="Sogabe Y."/>
            <person name="Tagami M."/>
            <person name="Tagawa A."/>
            <person name="Takahashi F."/>
            <person name="Takaku-Akahira S."/>
            <person name="Takeda Y."/>
            <person name="Tanaka T."/>
            <person name="Tomaru A."/>
            <person name="Toya T."/>
            <person name="Yasunishi A."/>
            <person name="Muramatsu M."/>
            <person name="Hayashizaki Y."/>
        </authorList>
    </citation>
    <scope>NUCLEOTIDE SEQUENCE</scope>
    <source>
        <strain evidence="1">C57BL/6J</strain>
        <tissue evidence="1">Ovary</tissue>
    </source>
</reference>
<reference evidence="1" key="8">
    <citation type="journal article" date="2005" name="Science">
        <title>Antisense Transcription in the Mammalian Transcriptome.</title>
        <authorList>
            <consortium name="RIKEN Genome Exploration Research Group and Genome Science Group (Genome Network Project Core Group) and the FANTOM Consortium"/>
        </authorList>
    </citation>
    <scope>NUCLEOTIDE SEQUENCE</scope>
    <source>
        <strain evidence="1">C57BL/6J</strain>
        <tissue evidence="1">Ovary</tissue>
    </source>
</reference>
<feature type="non-terminal residue" evidence="1">
    <location>
        <position position="1"/>
    </location>
</feature>
<dbReference type="AlphaFoldDB" id="Q8C6I9"/>
<reference evidence="1" key="6">
    <citation type="journal article" date="2002" name="Nature">
        <title>Analysis of the mouse transcriptome based on functional annotation of 60,770 full-length cDNAs.</title>
        <authorList>
            <consortium name="The FANTOM Consortium and the RIKEN Genome Exploration Research Group Phase I and II Team"/>
        </authorList>
    </citation>
    <scope>NUCLEOTIDE SEQUENCE</scope>
    <source>
        <strain evidence="1">C57BL/6J</strain>
        <tissue evidence="1">Ovary</tissue>
    </source>
</reference>
<accession>Q8C6I9</accession>
<reference evidence="1" key="3">
    <citation type="journal article" date="2000" name="Genome Res.">
        <title>RIKEN integrated sequence analysis (RISA) system--384-format sequencing pipeline with 384 multicapillary sequencer.</title>
        <authorList>
            <person name="Shibata K."/>
            <person name="Itoh M."/>
            <person name="Aizawa K."/>
            <person name="Nagaoka S."/>
            <person name="Sasaki N."/>
            <person name="Carninci P."/>
            <person name="Konno H."/>
            <person name="Akiyama J."/>
            <person name="Nishi K."/>
            <person name="Kitsunai T."/>
            <person name="Tashiro H."/>
            <person name="Itoh M."/>
            <person name="Sumi N."/>
            <person name="Ishii Y."/>
            <person name="Nakamura S."/>
            <person name="Hazama M."/>
            <person name="Nishine T."/>
            <person name="Harada A."/>
            <person name="Yamamoto R."/>
            <person name="Matsumoto H."/>
            <person name="Sakaguchi S."/>
            <person name="Ikegami T."/>
            <person name="Kashiwagi K."/>
            <person name="Fujiwake S."/>
            <person name="Inoue K."/>
            <person name="Togawa Y."/>
            <person name="Izawa M."/>
            <person name="Ohara E."/>
            <person name="Watahiki M."/>
            <person name="Yoneda Y."/>
            <person name="Ishikawa T."/>
            <person name="Ozawa K."/>
            <person name="Tanaka T."/>
            <person name="Matsuura S."/>
            <person name="Kawai J."/>
            <person name="Okazaki Y."/>
            <person name="Muramatsu M."/>
            <person name="Inoue Y."/>
            <person name="Kira A."/>
            <person name="Hayashizaki Y."/>
        </authorList>
    </citation>
    <scope>NUCLEOTIDE SEQUENCE</scope>
    <source>
        <strain evidence="1">C57BL/6J</strain>
        <tissue evidence="1">Ovary</tissue>
    </source>
</reference>
<reference evidence="1" key="7">
    <citation type="journal article" date="2005" name="Science">
        <title>The Transcriptional Landscape of the Mammalian Genome.</title>
        <authorList>
            <consortium name="The FANTOM Consortium"/>
            <consortium name="Riken Genome Exploration Research Group and Genome Science Group (Genome Network Project Core Group)"/>
        </authorList>
    </citation>
    <scope>NUCLEOTIDE SEQUENCE</scope>
    <source>
        <strain evidence="1">C57BL/6J</strain>
        <tissue evidence="1">Ovary</tissue>
    </source>
</reference>
<reference evidence="1" key="4">
    <citation type="journal article" date="2001" name="Nature">
        <title>Functional annotation of a full-length mouse cDNA collection.</title>
        <authorList>
            <consortium name="The RIKEN Genome Exploration Research Group Phase II Team and the FANTOM Consortium"/>
        </authorList>
    </citation>
    <scope>NUCLEOTIDE SEQUENCE</scope>
    <source>
        <strain evidence="1">C57BL/6J</strain>
        <tissue evidence="1">Ovary</tissue>
    </source>
</reference>
<dbReference type="EMBL" id="AK054532">
    <property type="protein sequence ID" value="BAC35814.1"/>
    <property type="molecule type" value="mRNA"/>
</dbReference>
<name>Q8C6I9_MOUSE</name>
<organism evidence="1">
    <name type="scientific">Mus musculus</name>
    <name type="common">Mouse</name>
    <dbReference type="NCBI Taxonomy" id="10090"/>
    <lineage>
        <taxon>Eukaryota</taxon>
        <taxon>Metazoa</taxon>
        <taxon>Chordata</taxon>
        <taxon>Craniata</taxon>
        <taxon>Vertebrata</taxon>
        <taxon>Euteleostomi</taxon>
        <taxon>Mammalia</taxon>
        <taxon>Eutheria</taxon>
        <taxon>Euarchontoglires</taxon>
        <taxon>Glires</taxon>
        <taxon>Rodentia</taxon>
        <taxon>Myomorpha</taxon>
        <taxon>Muroidea</taxon>
        <taxon>Muridae</taxon>
        <taxon>Murinae</taxon>
        <taxon>Mus</taxon>
        <taxon>Mus</taxon>
    </lineage>
</organism>
<protein>
    <submittedName>
        <fullName evidence="1">Uncharacterized protein</fullName>
    </submittedName>
</protein>
<reference evidence="1" key="1">
    <citation type="journal article" date="1999" name="Methods Enzymol.">
        <title>High-efficiency full-length cDNA cloning.</title>
        <authorList>
            <person name="Carninci P."/>
            <person name="Hayashizaki Y."/>
        </authorList>
    </citation>
    <scope>NUCLEOTIDE SEQUENCE</scope>
    <source>
        <strain evidence="1">C57BL/6J</strain>
        <tissue evidence="1">Ovary</tissue>
    </source>
</reference>
<reference evidence="1" key="2">
    <citation type="journal article" date="2000" name="Genome Res.">
        <title>Normalization and subtraction of cap-trapper-selected cDNAs to prepare full-length cDNA libraries for rapid discovery of new genes.</title>
        <authorList>
            <person name="Carninci P."/>
            <person name="Shibata Y."/>
            <person name="Hayatsu N."/>
            <person name="Sugahara Y."/>
            <person name="Shibata K."/>
            <person name="Itoh M."/>
            <person name="Konno H."/>
            <person name="Okazaki Y."/>
            <person name="Muramatsu M."/>
            <person name="Hayashizaki Y."/>
        </authorList>
    </citation>
    <scope>NUCLEOTIDE SEQUENCE</scope>
    <source>
        <strain evidence="1">C57BL/6J</strain>
        <tissue evidence="1">Ovary</tissue>
    </source>
</reference>
<sequence length="49" mass="5774">VHRAVALVEVVFWGFLVPLIKLKLLDHVGMFQKPEQDLLRKICDDQQWT</sequence>
<proteinExistence type="evidence at transcript level"/>
<evidence type="ECO:0000313" key="1">
    <source>
        <dbReference type="EMBL" id="BAC35814.1"/>
    </source>
</evidence>